<comment type="function">
    <text evidence="5">Isomerase that catalyzes the conversion of deoxy-ribose 1-phosphate (dRib-1-P) and ribose 1-phosphate (Rib-1-P) to deoxy-ribose 5-phosphate (dRib-5-P) and ribose 5-phosphate (Rib-5-P), respectively.</text>
</comment>
<evidence type="ECO:0000256" key="3">
    <source>
        <dbReference type="ARBA" id="ARBA00023211"/>
    </source>
</evidence>
<reference evidence="8 9" key="1">
    <citation type="submission" date="2011-08" db="EMBL/GenBank/DDBJ databases">
        <title>The Genome Sequence of Selenomonas noxia F0398.</title>
        <authorList>
            <consortium name="The Broad Institute Genome Sequencing Platform"/>
            <person name="Earl A."/>
            <person name="Ward D."/>
            <person name="Feldgarden M."/>
            <person name="Gevers D."/>
            <person name="Izard J."/>
            <person name="Ganesan A."/>
            <person name="Blanton J.M."/>
            <person name="Baranova O.V."/>
            <person name="Tanner A.C."/>
            <person name="Dewhirst F.E."/>
            <person name="Young S.K."/>
            <person name="Zeng Q."/>
            <person name="Gargeya S."/>
            <person name="Fitzgerald M."/>
            <person name="Haas B."/>
            <person name="Abouelleil A."/>
            <person name="Alvarado L."/>
            <person name="Arachchi H.M."/>
            <person name="Berlin A."/>
            <person name="Brown A."/>
            <person name="Chapman S.B."/>
            <person name="Chen Z."/>
            <person name="Dunbar C."/>
            <person name="Freedman E."/>
            <person name="Gearin G."/>
            <person name="Gellesch M."/>
            <person name="Goldberg J."/>
            <person name="Griggs A."/>
            <person name="Gujja S."/>
            <person name="Heiman D."/>
            <person name="Howarth C."/>
            <person name="Larson L."/>
            <person name="Lui A."/>
            <person name="MacDonald P.J.P."/>
            <person name="Montmayeur A."/>
            <person name="Murphy C."/>
            <person name="Neiman D."/>
            <person name="Pearson M."/>
            <person name="Priest M."/>
            <person name="Roberts A."/>
            <person name="Saif S."/>
            <person name="Shea T."/>
            <person name="Shenoy N."/>
            <person name="Sisk P."/>
            <person name="Stolte C."/>
            <person name="Sykes S."/>
            <person name="Wortman J."/>
            <person name="Nusbaum C."/>
            <person name="Birren B."/>
        </authorList>
    </citation>
    <scope>NUCLEOTIDE SEQUENCE [LARGE SCALE GENOMIC DNA]</scope>
    <source>
        <strain evidence="8 9">F0398</strain>
    </source>
</reference>
<name>A0ABP2MSY6_9FIRM</name>
<evidence type="ECO:0000256" key="2">
    <source>
        <dbReference type="ARBA" id="ARBA00022723"/>
    </source>
</evidence>
<dbReference type="RefSeq" id="WP_006695907.1">
    <property type="nucleotide sequence ID" value="NZ_JH376857.1"/>
</dbReference>
<dbReference type="InterPro" id="IPR024052">
    <property type="entry name" value="Phosphopentomutase_DeoB_cap_sf"/>
</dbReference>
<dbReference type="NCBIfam" id="NF003766">
    <property type="entry name" value="PRK05362.1"/>
    <property type="match status" value="1"/>
</dbReference>
<dbReference type="CDD" id="cd16009">
    <property type="entry name" value="PPM"/>
    <property type="match status" value="1"/>
</dbReference>
<dbReference type="InterPro" id="IPR017850">
    <property type="entry name" value="Alkaline_phosphatase_core_sf"/>
</dbReference>
<evidence type="ECO:0000256" key="6">
    <source>
        <dbReference type="NCBIfam" id="TIGR01696"/>
    </source>
</evidence>
<comment type="similarity">
    <text evidence="1 5">Belongs to the phosphopentomutase family.</text>
</comment>
<keyword evidence="3 5" id="KW-0464">Manganese</keyword>
<dbReference type="PIRSF" id="PIRSF001491">
    <property type="entry name" value="Ppentomutase"/>
    <property type="match status" value="1"/>
</dbReference>
<comment type="subcellular location">
    <subcellularLocation>
        <location evidence="5">Cytoplasm</location>
    </subcellularLocation>
</comment>
<evidence type="ECO:0000256" key="1">
    <source>
        <dbReference type="ARBA" id="ARBA00010373"/>
    </source>
</evidence>
<gene>
    <name evidence="5" type="primary">deoB</name>
    <name evidence="8" type="ORF">HMPREF9432_00438</name>
</gene>
<dbReference type="PANTHER" id="PTHR21110:SF0">
    <property type="entry name" value="PHOSPHOPENTOMUTASE"/>
    <property type="match status" value="1"/>
</dbReference>
<keyword evidence="4 5" id="KW-0413">Isomerase</keyword>
<dbReference type="HAMAP" id="MF_00740">
    <property type="entry name" value="Phosphopentomut"/>
    <property type="match status" value="1"/>
</dbReference>
<dbReference type="NCBIfam" id="TIGR01696">
    <property type="entry name" value="deoB"/>
    <property type="match status" value="1"/>
</dbReference>
<dbReference type="InterPro" id="IPR010045">
    <property type="entry name" value="DeoB"/>
</dbReference>
<comment type="catalytic activity">
    <reaction evidence="5">
        <text>2-deoxy-alpha-D-ribose 1-phosphate = 2-deoxy-D-ribose 5-phosphate</text>
        <dbReference type="Rhea" id="RHEA:27658"/>
        <dbReference type="ChEBI" id="CHEBI:57259"/>
        <dbReference type="ChEBI" id="CHEBI:62877"/>
        <dbReference type="EC" id="5.4.2.7"/>
    </reaction>
</comment>
<feature type="domain" description="Metalloenzyme" evidence="7">
    <location>
        <begin position="7"/>
        <end position="378"/>
    </location>
</feature>
<feature type="binding site" evidence="5">
    <location>
        <position position="288"/>
    </location>
    <ligand>
        <name>Mn(2+)</name>
        <dbReference type="ChEBI" id="CHEBI:29035"/>
        <label>2</label>
    </ligand>
</feature>
<feature type="binding site" evidence="5">
    <location>
        <position position="330"/>
    </location>
    <ligand>
        <name>Mn(2+)</name>
        <dbReference type="ChEBI" id="CHEBI:29035"/>
        <label>1</label>
    </ligand>
</feature>
<evidence type="ECO:0000256" key="4">
    <source>
        <dbReference type="ARBA" id="ARBA00023235"/>
    </source>
</evidence>
<dbReference type="Proteomes" id="UP000003175">
    <property type="component" value="Unassembled WGS sequence"/>
</dbReference>
<dbReference type="Pfam" id="PF01676">
    <property type="entry name" value="Metalloenzyme"/>
    <property type="match status" value="1"/>
</dbReference>
<organism evidence="8 9">
    <name type="scientific">Selenomonas noxia F0398</name>
    <dbReference type="NCBI Taxonomy" id="702437"/>
    <lineage>
        <taxon>Bacteria</taxon>
        <taxon>Bacillati</taxon>
        <taxon>Bacillota</taxon>
        <taxon>Negativicutes</taxon>
        <taxon>Selenomonadales</taxon>
        <taxon>Selenomonadaceae</taxon>
        <taxon>Selenomonas</taxon>
    </lineage>
</organism>
<keyword evidence="2 5" id="KW-0479">Metal-binding</keyword>
<feature type="binding site" evidence="5">
    <location>
        <position position="341"/>
    </location>
    <ligand>
        <name>Mn(2+)</name>
        <dbReference type="ChEBI" id="CHEBI:29035"/>
        <label>2</label>
    </ligand>
</feature>
<dbReference type="SUPFAM" id="SSF143856">
    <property type="entry name" value="DeoB insert domain-like"/>
    <property type="match status" value="1"/>
</dbReference>
<keyword evidence="9" id="KW-1185">Reference proteome</keyword>
<dbReference type="EMBL" id="ADGH01000003">
    <property type="protein sequence ID" value="EHG25937.1"/>
    <property type="molecule type" value="Genomic_DNA"/>
</dbReference>
<feature type="binding site" evidence="5">
    <location>
        <position position="329"/>
    </location>
    <ligand>
        <name>Mn(2+)</name>
        <dbReference type="ChEBI" id="CHEBI:29035"/>
        <label>1</label>
    </ligand>
</feature>
<comment type="caution">
    <text evidence="8">The sequence shown here is derived from an EMBL/GenBank/DDBJ whole genome shotgun (WGS) entry which is preliminary data.</text>
</comment>
<evidence type="ECO:0000259" key="7">
    <source>
        <dbReference type="Pfam" id="PF01676"/>
    </source>
</evidence>
<accession>A0ABP2MSY6</accession>
<evidence type="ECO:0000313" key="9">
    <source>
        <dbReference type="Proteomes" id="UP000003175"/>
    </source>
</evidence>
<comment type="catalytic activity">
    <reaction evidence="5">
        <text>alpha-D-ribose 1-phosphate = D-ribose 5-phosphate</text>
        <dbReference type="Rhea" id="RHEA:18793"/>
        <dbReference type="ChEBI" id="CHEBI:57720"/>
        <dbReference type="ChEBI" id="CHEBI:78346"/>
        <dbReference type="EC" id="5.4.2.7"/>
    </reaction>
</comment>
<dbReference type="PANTHER" id="PTHR21110">
    <property type="entry name" value="PHOSPHOPENTOMUTASE"/>
    <property type="match status" value="1"/>
</dbReference>
<feature type="binding site" evidence="5">
    <location>
        <position position="293"/>
    </location>
    <ligand>
        <name>Mn(2+)</name>
        <dbReference type="ChEBI" id="CHEBI:29035"/>
        <label>2</label>
    </ligand>
</feature>
<dbReference type="SUPFAM" id="SSF53649">
    <property type="entry name" value="Alkaline phosphatase-like"/>
    <property type="match status" value="1"/>
</dbReference>
<comment type="cofactor">
    <cofactor evidence="5">
        <name>Mn(2+)</name>
        <dbReference type="ChEBI" id="CHEBI:29035"/>
    </cofactor>
    <text evidence="5">Binds 2 manganese ions.</text>
</comment>
<dbReference type="InterPro" id="IPR006124">
    <property type="entry name" value="Metalloenzyme"/>
</dbReference>
<feature type="binding site" evidence="5">
    <location>
        <position position="15"/>
    </location>
    <ligand>
        <name>Mn(2+)</name>
        <dbReference type="ChEBI" id="CHEBI:29035"/>
        <label>1</label>
    </ligand>
</feature>
<comment type="pathway">
    <text evidence="5">Carbohydrate degradation; 2-deoxy-D-ribose 1-phosphate degradation; D-glyceraldehyde 3-phosphate and acetaldehyde from 2-deoxy-alpha-D-ribose 1-phosphate: step 1/2.</text>
</comment>
<evidence type="ECO:0000313" key="8">
    <source>
        <dbReference type="EMBL" id="EHG25937.1"/>
    </source>
</evidence>
<dbReference type="Gene3D" id="3.40.720.10">
    <property type="entry name" value="Alkaline Phosphatase, subunit A"/>
    <property type="match status" value="1"/>
</dbReference>
<evidence type="ECO:0000256" key="5">
    <source>
        <dbReference type="HAMAP-Rule" id="MF_00740"/>
    </source>
</evidence>
<dbReference type="Gene3D" id="3.30.70.1250">
    <property type="entry name" value="Phosphopentomutase"/>
    <property type="match status" value="1"/>
</dbReference>
<proteinExistence type="inferred from homology"/>
<protein>
    <recommendedName>
        <fullName evidence="5 6">Phosphopentomutase</fullName>
        <ecNumber evidence="5 6">5.4.2.7</ecNumber>
    </recommendedName>
    <alternativeName>
        <fullName evidence="5">Phosphodeoxyribomutase</fullName>
    </alternativeName>
</protein>
<sequence>MQNTGIKRVFLIVLDSFGCGAAPDAAEFGDAATCSTLRSVTESGIFPAANLTRLGIYNIDGVGTGTPSSAPIGAHARMRELSRGKDTTIGHWEMAGIVRSDPMPTYPDGFPPAIIAQLETAFGRKILCNKPYSGTEVIRDYGREHEETGALIVYTSADSVLQIAAHEEHVPVEQLYDYCRKARAIMQGAHGVGRIIARPFVGTFPNYTRTPRRHDFSLDPTGDTVLDALSRIGRDVIGVGKISDIFGGRGLTRSLGVNETNTDGMRKTTALLAEDFTGLAFVNLVDGDMIYGHRRDIPGYARAMQEFDDWLASFLPAMKADDVLMITADHGCDPGAEGTDHTREYVPLLVYGERIAPVNLGTYPTFAMIGATIADIFDAPLTTKGESFLPRILKQ</sequence>
<dbReference type="EC" id="5.4.2.7" evidence="5 6"/>
<keyword evidence="5" id="KW-0963">Cytoplasm</keyword>